<dbReference type="Gene3D" id="3.40.50.300">
    <property type="entry name" value="P-loop containing nucleotide triphosphate hydrolases"/>
    <property type="match status" value="2"/>
</dbReference>
<dbReference type="InterPro" id="IPR001650">
    <property type="entry name" value="Helicase_C-like"/>
</dbReference>
<evidence type="ECO:0000259" key="9">
    <source>
        <dbReference type="PROSITE" id="PS51194"/>
    </source>
</evidence>
<comment type="caution">
    <text evidence="11">The sequence shown here is derived from an EMBL/GenBank/DDBJ whole genome shotgun (WGS) entry which is preliminary data.</text>
</comment>
<evidence type="ECO:0000313" key="12">
    <source>
        <dbReference type="Proteomes" id="UP000705983"/>
    </source>
</evidence>
<dbReference type="PROSITE" id="PS51195">
    <property type="entry name" value="Q_MOTIF"/>
    <property type="match status" value="1"/>
</dbReference>
<evidence type="ECO:0000259" key="10">
    <source>
        <dbReference type="PROSITE" id="PS51195"/>
    </source>
</evidence>
<dbReference type="GO" id="GO:0004386">
    <property type="term" value="F:helicase activity"/>
    <property type="evidence" value="ECO:0007669"/>
    <property type="project" value="UniProtKB-KW"/>
</dbReference>
<dbReference type="CDD" id="cd00268">
    <property type="entry name" value="DEADc"/>
    <property type="match status" value="1"/>
</dbReference>
<dbReference type="PANTHER" id="PTHR47959">
    <property type="entry name" value="ATP-DEPENDENT RNA HELICASE RHLE-RELATED"/>
    <property type="match status" value="1"/>
</dbReference>
<dbReference type="SMART" id="SM00487">
    <property type="entry name" value="DEXDc"/>
    <property type="match status" value="1"/>
</dbReference>
<keyword evidence="2" id="KW-0378">Hydrolase</keyword>
<dbReference type="InterPro" id="IPR050079">
    <property type="entry name" value="DEAD_box_RNA_helicase"/>
</dbReference>
<dbReference type="InterPro" id="IPR011545">
    <property type="entry name" value="DEAD/DEAH_box_helicase_dom"/>
</dbReference>
<keyword evidence="4" id="KW-0067">ATP-binding</keyword>
<keyword evidence="3 11" id="KW-0347">Helicase</keyword>
<organism evidence="11 12">
    <name type="scientific">Flaviflexus equikiangi</name>
    <dbReference type="NCBI Taxonomy" id="2758573"/>
    <lineage>
        <taxon>Bacteria</taxon>
        <taxon>Bacillati</taxon>
        <taxon>Actinomycetota</taxon>
        <taxon>Actinomycetes</taxon>
        <taxon>Actinomycetales</taxon>
        <taxon>Actinomycetaceae</taxon>
        <taxon>Flaviflexus</taxon>
    </lineage>
</organism>
<dbReference type="Pfam" id="PF00270">
    <property type="entry name" value="DEAD"/>
    <property type="match status" value="1"/>
</dbReference>
<dbReference type="PROSITE" id="PS51194">
    <property type="entry name" value="HELICASE_CTER"/>
    <property type="match status" value="1"/>
</dbReference>
<evidence type="ECO:0000256" key="1">
    <source>
        <dbReference type="ARBA" id="ARBA00022741"/>
    </source>
</evidence>
<evidence type="ECO:0000313" key="11">
    <source>
        <dbReference type="EMBL" id="MBM9432287.1"/>
    </source>
</evidence>
<dbReference type="PANTHER" id="PTHR47959:SF13">
    <property type="entry name" value="ATP-DEPENDENT RNA HELICASE RHLE"/>
    <property type="match status" value="1"/>
</dbReference>
<dbReference type="InterPro" id="IPR044742">
    <property type="entry name" value="DEAD/DEAH_RhlB"/>
</dbReference>
<dbReference type="PROSITE" id="PS51192">
    <property type="entry name" value="HELICASE_ATP_BIND_1"/>
    <property type="match status" value="1"/>
</dbReference>
<evidence type="ECO:0000256" key="3">
    <source>
        <dbReference type="ARBA" id="ARBA00022806"/>
    </source>
</evidence>
<evidence type="ECO:0000256" key="7">
    <source>
        <dbReference type="SAM" id="MobiDB-lite"/>
    </source>
</evidence>
<feature type="domain" description="DEAD-box RNA helicase Q" evidence="10">
    <location>
        <begin position="3"/>
        <end position="31"/>
    </location>
</feature>
<feature type="compositionally biased region" description="Low complexity" evidence="7">
    <location>
        <begin position="450"/>
        <end position="463"/>
    </location>
</feature>
<feature type="domain" description="Helicase ATP-binding" evidence="8">
    <location>
        <begin position="34"/>
        <end position="209"/>
    </location>
</feature>
<accession>A0ABS2TEV1</accession>
<keyword evidence="1" id="KW-0547">Nucleotide-binding</keyword>
<evidence type="ECO:0000256" key="5">
    <source>
        <dbReference type="ARBA" id="ARBA00038437"/>
    </source>
</evidence>
<dbReference type="CDD" id="cd18787">
    <property type="entry name" value="SF2_C_DEAD"/>
    <property type="match status" value="1"/>
</dbReference>
<dbReference type="SMART" id="SM00490">
    <property type="entry name" value="HELICc"/>
    <property type="match status" value="1"/>
</dbReference>
<dbReference type="EMBL" id="JAFFJS010000001">
    <property type="protein sequence ID" value="MBM9432287.1"/>
    <property type="molecule type" value="Genomic_DNA"/>
</dbReference>
<dbReference type="SUPFAM" id="SSF52540">
    <property type="entry name" value="P-loop containing nucleoside triphosphate hydrolases"/>
    <property type="match status" value="1"/>
</dbReference>
<evidence type="ECO:0000256" key="4">
    <source>
        <dbReference type="ARBA" id="ARBA00022840"/>
    </source>
</evidence>
<name>A0ABS2TEV1_9ACTO</name>
<dbReference type="Pfam" id="PF00271">
    <property type="entry name" value="Helicase_C"/>
    <property type="match status" value="1"/>
</dbReference>
<reference evidence="12" key="1">
    <citation type="submission" date="2021-02" db="EMBL/GenBank/DDBJ databases">
        <title>Leucobacter sp. CX169.</title>
        <authorList>
            <person name="Cheng Y."/>
        </authorList>
    </citation>
    <scope>NUCLEOTIDE SEQUENCE [LARGE SCALE GENOMIC DNA]</scope>
    <source>
        <strain evidence="12">JY899</strain>
    </source>
</reference>
<feature type="region of interest" description="Disordered" evidence="7">
    <location>
        <begin position="402"/>
        <end position="472"/>
    </location>
</feature>
<gene>
    <name evidence="11" type="ORF">JVW63_00985</name>
</gene>
<dbReference type="InterPro" id="IPR027417">
    <property type="entry name" value="P-loop_NTPase"/>
</dbReference>
<protein>
    <submittedName>
        <fullName evidence="11">DEAD/DEAH box helicase</fullName>
    </submittedName>
</protein>
<evidence type="ECO:0000256" key="6">
    <source>
        <dbReference type="PROSITE-ProRule" id="PRU00552"/>
    </source>
</evidence>
<feature type="short sequence motif" description="Q motif" evidence="6">
    <location>
        <begin position="3"/>
        <end position="31"/>
    </location>
</feature>
<keyword evidence="12" id="KW-1185">Reference proteome</keyword>
<dbReference type="RefSeq" id="WP_187995883.1">
    <property type="nucleotide sequence ID" value="NZ_JACEXG010000001.1"/>
</dbReference>
<proteinExistence type="inferred from homology"/>
<evidence type="ECO:0000256" key="2">
    <source>
        <dbReference type="ARBA" id="ARBA00022801"/>
    </source>
</evidence>
<comment type="similarity">
    <text evidence="5">Belongs to the DEAD box helicase family.</text>
</comment>
<evidence type="ECO:0000259" key="8">
    <source>
        <dbReference type="PROSITE" id="PS51192"/>
    </source>
</evidence>
<dbReference type="Proteomes" id="UP000705983">
    <property type="component" value="Unassembled WGS sequence"/>
</dbReference>
<feature type="domain" description="Helicase C-terminal" evidence="9">
    <location>
        <begin position="232"/>
        <end position="377"/>
    </location>
</feature>
<sequence>MSSTFAHLGVPARLVSALAKHGIDTPTPIQAATLPDSLMGRDVLGRGRTGSGKSFAFLIPIVARLEESNRARQPKKPRSLILAPTRELATQLHESLLVLEKNSDIASTVVFGGVNQKPQARALQAGIDVLIACPGRLLDLMDQRLVDLSAVEITVIDEADHMADMGFLPNVRRIMRATPERGQRMLFSATLDAGVSTLVKEFLHKPLTHEADSALSPVSAMEHHVLRVSADDRTDVIASLAAAPGNSIIFTRTKYGAKKLTKQLLKAGIPTVDLHGNLSQNARTRHMDAFHSGRVQTLVATDIAARGIHVDDVALVIHADPPVEHKAYLHRSGRTARAGKAGTVITLELPEQRRDVRDLLNKAKITPTFTNAYPDSAILHTLAPGDRVFVSPDKAAEMAGKDIVPAQQQQSGGGRRRQSTRGTSKGSGNRPARQGQEAKTSTGGRRRGRPAAASSSSTGRTAADYSRSFRSR</sequence>
<dbReference type="InterPro" id="IPR014001">
    <property type="entry name" value="Helicase_ATP-bd"/>
</dbReference>
<dbReference type="InterPro" id="IPR014014">
    <property type="entry name" value="RNA_helicase_DEAD_Q_motif"/>
</dbReference>